<evidence type="ECO:0000259" key="5">
    <source>
        <dbReference type="Pfam" id="PF00703"/>
    </source>
</evidence>
<evidence type="ECO:0000256" key="4">
    <source>
        <dbReference type="SAM" id="SignalP"/>
    </source>
</evidence>
<dbReference type="GO" id="GO:0005975">
    <property type="term" value="P:carbohydrate metabolic process"/>
    <property type="evidence" value="ECO:0007669"/>
    <property type="project" value="InterPro"/>
</dbReference>
<dbReference type="PANTHER" id="PTHR42732">
    <property type="entry name" value="BETA-GALACTOSIDASE"/>
    <property type="match status" value="1"/>
</dbReference>
<sequence length="623" mass="68507">MLRKLLGRIGLVLAGLAMAAPASAQAEGAAPAPVLVSADLREHLSLDGAWHWSVDPFRDGVAGFHGGPPGASTNRWADTIAADVEARDPRALFEFDMQRSPITHLPGSWIGHAPEMRHYQGLVWYQRTFDLPAVPRGRRVFLRFGAADYAAAVYLNGKEVGRHAGGFTPFAFDVTATLRPGGNQITVGVDSARTAESVPPPVTDWETYGGITRPVTLVTVPETYVDDAWIRLTRDGRIAASVRLDGPGAADMPVRVRIAELGLTITGRTDASGAWEGGAAAPPALERWSPERPKLYDVRVEAGKDVLPDHIGFRTVEVRGQDIVLNGEPVFLRGISLHEEELGADPVRAMTPAAARALLTEIKQGLNGNFVRLAHYPHNEVMTRMADELGLIVWSEVPVYWQVDWESAETLAGARAMLRENILRDRNRASIMLWSVANETPVGEARNRFLRTLIGDVRALDGSRLVTAALLSRRDGRINTIDDPLAGDLDVMAVNTYNGWYSGDPLASLPGLEWRTELRKPLIFSEFGAGALAGYHDAAANPHKFSEEYQAEYYRRTLEMAAKVPSLRGLSPWLLKDFRSPRRQHPVYQQGWNRKGLISPTGARKQAFGVLAEHYRELAERGR</sequence>
<keyword evidence="3" id="KW-0326">Glycosidase</keyword>
<feature type="domain" description="Glycosyl hydrolases family 2 sugar binding" evidence="7">
    <location>
        <begin position="99"/>
        <end position="221"/>
    </location>
</feature>
<dbReference type="InterPro" id="IPR006101">
    <property type="entry name" value="Glyco_hydro_2"/>
</dbReference>
<feature type="signal peptide" evidence="4">
    <location>
        <begin position="1"/>
        <end position="19"/>
    </location>
</feature>
<dbReference type="InterPro" id="IPR006102">
    <property type="entry name" value="Ig-like_GH2"/>
</dbReference>
<evidence type="ECO:0000313" key="8">
    <source>
        <dbReference type="EMBL" id="RHW18986.1"/>
    </source>
</evidence>
<dbReference type="PRINTS" id="PR00132">
    <property type="entry name" value="GLHYDRLASE2"/>
</dbReference>
<organism evidence="8 9">
    <name type="scientific">Sphingomonas gilva</name>
    <dbReference type="NCBI Taxonomy" id="2305907"/>
    <lineage>
        <taxon>Bacteria</taxon>
        <taxon>Pseudomonadati</taxon>
        <taxon>Pseudomonadota</taxon>
        <taxon>Alphaproteobacteria</taxon>
        <taxon>Sphingomonadales</taxon>
        <taxon>Sphingomonadaceae</taxon>
        <taxon>Sphingomonas</taxon>
    </lineage>
</organism>
<reference evidence="8 9" key="1">
    <citation type="submission" date="2018-08" db="EMBL/GenBank/DDBJ databases">
        <title>The multiple taxonomic identification of Sphingomonas gilva.</title>
        <authorList>
            <person name="Zhu D."/>
            <person name="Zheng S."/>
        </authorList>
    </citation>
    <scope>NUCLEOTIDE SEQUENCE [LARGE SCALE GENOMIC DNA]</scope>
    <source>
        <strain evidence="8 9">ZDH117</strain>
    </source>
</reference>
<dbReference type="Pfam" id="PF00703">
    <property type="entry name" value="Glyco_hydro_2"/>
    <property type="match status" value="1"/>
</dbReference>
<dbReference type="InterPro" id="IPR008979">
    <property type="entry name" value="Galactose-bd-like_sf"/>
</dbReference>
<keyword evidence="2" id="KW-0378">Hydrolase</keyword>
<dbReference type="Gene3D" id="3.20.20.80">
    <property type="entry name" value="Glycosidases"/>
    <property type="match status" value="1"/>
</dbReference>
<dbReference type="RefSeq" id="WP_118862494.1">
    <property type="nucleotide sequence ID" value="NZ_QWLV01000001.1"/>
</dbReference>
<dbReference type="InterPro" id="IPR023232">
    <property type="entry name" value="Glyco_hydro_2_AS"/>
</dbReference>
<proteinExistence type="inferred from homology"/>
<dbReference type="OrthoDB" id="9758603at2"/>
<evidence type="ECO:0000256" key="2">
    <source>
        <dbReference type="ARBA" id="ARBA00022801"/>
    </source>
</evidence>
<comment type="caution">
    <text evidence="8">The sequence shown here is derived from an EMBL/GenBank/DDBJ whole genome shotgun (WGS) entry which is preliminary data.</text>
</comment>
<dbReference type="SUPFAM" id="SSF49303">
    <property type="entry name" value="beta-Galactosidase/glucuronidase domain"/>
    <property type="match status" value="1"/>
</dbReference>
<evidence type="ECO:0000313" key="9">
    <source>
        <dbReference type="Proteomes" id="UP000266693"/>
    </source>
</evidence>
<evidence type="ECO:0000259" key="6">
    <source>
        <dbReference type="Pfam" id="PF02836"/>
    </source>
</evidence>
<dbReference type="EMBL" id="QWLV01000001">
    <property type="protein sequence ID" value="RHW18986.1"/>
    <property type="molecule type" value="Genomic_DNA"/>
</dbReference>
<dbReference type="InterPro" id="IPR006103">
    <property type="entry name" value="Glyco_hydro_2_cat"/>
</dbReference>
<keyword evidence="4" id="KW-0732">Signal</keyword>
<dbReference type="InterPro" id="IPR013783">
    <property type="entry name" value="Ig-like_fold"/>
</dbReference>
<name>A0A396RSE3_9SPHN</name>
<keyword evidence="9" id="KW-1185">Reference proteome</keyword>
<feature type="domain" description="Glycoside hydrolase family 2 catalytic" evidence="6">
    <location>
        <begin position="316"/>
        <end position="555"/>
    </location>
</feature>
<accession>A0A396RSE3</accession>
<feature type="domain" description="Glycoside hydrolase family 2 immunoglobulin-like beta-sandwich" evidence="5">
    <location>
        <begin position="223"/>
        <end position="314"/>
    </location>
</feature>
<protein>
    <submittedName>
        <fullName evidence="8">Beta-glucuronidase</fullName>
    </submittedName>
</protein>
<dbReference type="Gene3D" id="2.60.40.10">
    <property type="entry name" value="Immunoglobulins"/>
    <property type="match status" value="1"/>
</dbReference>
<dbReference type="Pfam" id="PF02837">
    <property type="entry name" value="Glyco_hydro_2_N"/>
    <property type="match status" value="1"/>
</dbReference>
<evidence type="ECO:0000259" key="7">
    <source>
        <dbReference type="Pfam" id="PF02837"/>
    </source>
</evidence>
<evidence type="ECO:0000256" key="3">
    <source>
        <dbReference type="ARBA" id="ARBA00023295"/>
    </source>
</evidence>
<feature type="chain" id="PRO_5017462146" evidence="4">
    <location>
        <begin position="20"/>
        <end position="623"/>
    </location>
</feature>
<dbReference type="SUPFAM" id="SSF51445">
    <property type="entry name" value="(Trans)glycosidases"/>
    <property type="match status" value="1"/>
</dbReference>
<dbReference type="PANTHER" id="PTHR42732:SF1">
    <property type="entry name" value="BETA-MANNOSIDASE"/>
    <property type="match status" value="1"/>
</dbReference>
<dbReference type="InterPro" id="IPR051913">
    <property type="entry name" value="GH2_Domain-Containing"/>
</dbReference>
<evidence type="ECO:0000256" key="1">
    <source>
        <dbReference type="ARBA" id="ARBA00007401"/>
    </source>
</evidence>
<dbReference type="Pfam" id="PF02836">
    <property type="entry name" value="Glyco_hydro_2_C"/>
    <property type="match status" value="1"/>
</dbReference>
<gene>
    <name evidence="8" type="ORF">D1610_02310</name>
</gene>
<dbReference type="GO" id="GO:0004553">
    <property type="term" value="F:hydrolase activity, hydrolyzing O-glycosyl compounds"/>
    <property type="evidence" value="ECO:0007669"/>
    <property type="project" value="InterPro"/>
</dbReference>
<dbReference type="AlphaFoldDB" id="A0A396RSE3"/>
<dbReference type="SUPFAM" id="SSF49785">
    <property type="entry name" value="Galactose-binding domain-like"/>
    <property type="match status" value="1"/>
</dbReference>
<dbReference type="InterPro" id="IPR036156">
    <property type="entry name" value="Beta-gal/glucu_dom_sf"/>
</dbReference>
<dbReference type="Gene3D" id="2.60.120.260">
    <property type="entry name" value="Galactose-binding domain-like"/>
    <property type="match status" value="1"/>
</dbReference>
<dbReference type="InterPro" id="IPR017853">
    <property type="entry name" value="GH"/>
</dbReference>
<dbReference type="InterPro" id="IPR006104">
    <property type="entry name" value="Glyco_hydro_2_N"/>
</dbReference>
<comment type="similarity">
    <text evidence="1">Belongs to the glycosyl hydrolase 2 family.</text>
</comment>
<dbReference type="PROSITE" id="PS00608">
    <property type="entry name" value="GLYCOSYL_HYDROL_F2_2"/>
    <property type="match status" value="1"/>
</dbReference>
<dbReference type="Proteomes" id="UP000266693">
    <property type="component" value="Unassembled WGS sequence"/>
</dbReference>